<comment type="similarity">
    <text evidence="1 4">Belongs to the D-isomer specific 2-hydroxyacid dehydrogenase family.</text>
</comment>
<keyword evidence="3" id="KW-0520">NAD</keyword>
<dbReference type="SUPFAM" id="SSF51735">
    <property type="entry name" value="NAD(P)-binding Rossmann-fold domains"/>
    <property type="match status" value="1"/>
</dbReference>
<name>A0ABQ3VZQ5_9LACO</name>
<evidence type="ECO:0000256" key="2">
    <source>
        <dbReference type="ARBA" id="ARBA00023002"/>
    </source>
</evidence>
<evidence type="ECO:0000259" key="5">
    <source>
        <dbReference type="Pfam" id="PF00389"/>
    </source>
</evidence>
<dbReference type="Gene3D" id="3.40.50.720">
    <property type="entry name" value="NAD(P)-binding Rossmann-like Domain"/>
    <property type="match status" value="2"/>
</dbReference>
<evidence type="ECO:0000256" key="3">
    <source>
        <dbReference type="ARBA" id="ARBA00023027"/>
    </source>
</evidence>
<dbReference type="PANTHER" id="PTHR43761:SF1">
    <property type="entry name" value="D-ISOMER SPECIFIC 2-HYDROXYACID DEHYDROGENASE CATALYTIC DOMAIN-CONTAINING PROTEIN-RELATED"/>
    <property type="match status" value="1"/>
</dbReference>
<reference evidence="7 8" key="1">
    <citation type="journal article" date="2021" name="Int. J. Syst. Evol. Microbiol.">
        <title>Lentilactobacillus fungorum sp. nov., isolated from spent mushroom substrates.</title>
        <authorList>
            <person name="Tohno M."/>
            <person name="Tanizawa Y."/>
            <person name="Kojima Y."/>
            <person name="Sakamoto M."/>
            <person name="Ohkuma M."/>
            <person name="Kobayashi H."/>
        </authorList>
    </citation>
    <scope>NUCLEOTIDE SEQUENCE [LARGE SCALE GENOMIC DNA]</scope>
    <source>
        <strain evidence="7 8">YK48G</strain>
    </source>
</reference>
<dbReference type="PANTHER" id="PTHR43761">
    <property type="entry name" value="D-ISOMER SPECIFIC 2-HYDROXYACID DEHYDROGENASE FAMILY PROTEIN (AFU_ORTHOLOGUE AFUA_1G13630)"/>
    <property type="match status" value="1"/>
</dbReference>
<dbReference type="Pfam" id="PF00389">
    <property type="entry name" value="2-Hacid_dh"/>
    <property type="match status" value="1"/>
</dbReference>
<accession>A0ABQ3VZQ5</accession>
<feature type="domain" description="D-isomer specific 2-hydroxyacid dehydrogenase catalytic" evidence="5">
    <location>
        <begin position="22"/>
        <end position="319"/>
    </location>
</feature>
<feature type="domain" description="D-isomer specific 2-hydroxyacid dehydrogenase NAD-binding" evidence="6">
    <location>
        <begin position="117"/>
        <end position="293"/>
    </location>
</feature>
<dbReference type="RefSeq" id="WP_203629735.1">
    <property type="nucleotide sequence ID" value="NZ_BNJR01000011.1"/>
</dbReference>
<evidence type="ECO:0000313" key="8">
    <source>
        <dbReference type="Proteomes" id="UP000604765"/>
    </source>
</evidence>
<dbReference type="SUPFAM" id="SSF52283">
    <property type="entry name" value="Formate/glycerate dehydrogenase catalytic domain-like"/>
    <property type="match status" value="1"/>
</dbReference>
<dbReference type="InterPro" id="IPR006140">
    <property type="entry name" value="D-isomer_DH_NAD-bd"/>
</dbReference>
<proteinExistence type="inferred from homology"/>
<dbReference type="Proteomes" id="UP000604765">
    <property type="component" value="Unassembled WGS sequence"/>
</dbReference>
<evidence type="ECO:0000256" key="4">
    <source>
        <dbReference type="RuleBase" id="RU003719"/>
    </source>
</evidence>
<evidence type="ECO:0000256" key="1">
    <source>
        <dbReference type="ARBA" id="ARBA00005854"/>
    </source>
</evidence>
<dbReference type="InterPro" id="IPR006139">
    <property type="entry name" value="D-isomer_2_OHA_DH_cat_dom"/>
</dbReference>
<evidence type="ECO:0000259" key="6">
    <source>
        <dbReference type="Pfam" id="PF02826"/>
    </source>
</evidence>
<gene>
    <name evidence="7" type="ORF">YK48G_11210</name>
</gene>
<dbReference type="InterPro" id="IPR036291">
    <property type="entry name" value="NAD(P)-bd_dom_sf"/>
</dbReference>
<dbReference type="EMBL" id="BNJR01000011">
    <property type="protein sequence ID" value="GHP13696.1"/>
    <property type="molecule type" value="Genomic_DNA"/>
</dbReference>
<dbReference type="Pfam" id="PF02826">
    <property type="entry name" value="2-Hacid_dh_C"/>
    <property type="match status" value="1"/>
</dbReference>
<sequence>MKIVITDTAEPLNRDLAYEKRIMRQIVGDSADIETYTYTGNREELISVIQDADGILTSYLKFDGDLLRKCRKLKVISIEATGYNNIDIEAANEMNTKVCVIAEYCTEEVSDYVVLSAIAMNKQLKYYTHETEDLKQYEFQPPKAVKRLSDSTFGIMGLGKIGYQAAKKAQAFGMNVIAYSTPHAQKRAAELGIPLVSKQDLFEESDFIALTMRLTPENAGILNQQAFEQMKKSPIIVNIARGVMIDEQALLDALNNGQVRGAALDVLTDESANGLKSSQLLGRTDVMITPHVAFYSDQSLEDCQRIASENLANALTRQTDKLFRLVNAE</sequence>
<keyword evidence="2 4" id="KW-0560">Oxidoreductase</keyword>
<dbReference type="InterPro" id="IPR050418">
    <property type="entry name" value="D-iso_2-hydroxyacid_DH_PdxB"/>
</dbReference>
<evidence type="ECO:0000313" key="7">
    <source>
        <dbReference type="EMBL" id="GHP13696.1"/>
    </source>
</evidence>
<comment type="caution">
    <text evidence="7">The sequence shown here is derived from an EMBL/GenBank/DDBJ whole genome shotgun (WGS) entry which is preliminary data.</text>
</comment>
<protein>
    <submittedName>
        <fullName evidence="7">Glycerate dehydrogenase</fullName>
    </submittedName>
</protein>
<keyword evidence="8" id="KW-1185">Reference proteome</keyword>
<organism evidence="7 8">
    <name type="scientific">Lentilactobacillus fungorum</name>
    <dbReference type="NCBI Taxonomy" id="2201250"/>
    <lineage>
        <taxon>Bacteria</taxon>
        <taxon>Bacillati</taxon>
        <taxon>Bacillota</taxon>
        <taxon>Bacilli</taxon>
        <taxon>Lactobacillales</taxon>
        <taxon>Lactobacillaceae</taxon>
        <taxon>Lentilactobacillus</taxon>
    </lineage>
</organism>